<organism evidence="1 2">
    <name type="scientific">Sphingobacterium suaedae</name>
    <dbReference type="NCBI Taxonomy" id="1686402"/>
    <lineage>
        <taxon>Bacteria</taxon>
        <taxon>Pseudomonadati</taxon>
        <taxon>Bacteroidota</taxon>
        <taxon>Sphingobacteriia</taxon>
        <taxon>Sphingobacteriales</taxon>
        <taxon>Sphingobacteriaceae</taxon>
        <taxon>Sphingobacterium</taxon>
    </lineage>
</organism>
<gene>
    <name evidence="1" type="ORF">ACFSR5_05075</name>
</gene>
<dbReference type="RefSeq" id="WP_380901365.1">
    <property type="nucleotide sequence ID" value="NZ_JBHUEG010000007.1"/>
</dbReference>
<keyword evidence="2" id="KW-1185">Reference proteome</keyword>
<evidence type="ECO:0000313" key="1">
    <source>
        <dbReference type="EMBL" id="MFD2547017.1"/>
    </source>
</evidence>
<accession>A0ABW5KH50</accession>
<protein>
    <recommendedName>
        <fullName evidence="3">Lipoprotein</fullName>
    </recommendedName>
</protein>
<sequence>MKKLFYFTTALFLLASCDKKNYDPFYYDFDTKVGLEIKDKTGRDLLEADLVIEKITQSGNNDGGKAPTAGRLTPDVPPFDEFSIEKKGISNILGLTFKPIYRNSFIVIQWKELVKTDTLMAELYNEKNKVFPSKIYWNGNLIWTEGRQQDRSSINIEKEI</sequence>
<dbReference type="PROSITE" id="PS51257">
    <property type="entry name" value="PROKAR_LIPOPROTEIN"/>
    <property type="match status" value="1"/>
</dbReference>
<dbReference type="EMBL" id="JBHULR010000003">
    <property type="protein sequence ID" value="MFD2547017.1"/>
    <property type="molecule type" value="Genomic_DNA"/>
</dbReference>
<evidence type="ECO:0008006" key="3">
    <source>
        <dbReference type="Google" id="ProtNLM"/>
    </source>
</evidence>
<comment type="caution">
    <text evidence="1">The sequence shown here is derived from an EMBL/GenBank/DDBJ whole genome shotgun (WGS) entry which is preliminary data.</text>
</comment>
<proteinExistence type="predicted"/>
<dbReference type="Proteomes" id="UP001597545">
    <property type="component" value="Unassembled WGS sequence"/>
</dbReference>
<evidence type="ECO:0000313" key="2">
    <source>
        <dbReference type="Proteomes" id="UP001597545"/>
    </source>
</evidence>
<name>A0ABW5KH50_9SPHI</name>
<reference evidence="2" key="1">
    <citation type="journal article" date="2019" name="Int. J. Syst. Evol. Microbiol.">
        <title>The Global Catalogue of Microorganisms (GCM) 10K type strain sequencing project: providing services to taxonomists for standard genome sequencing and annotation.</title>
        <authorList>
            <consortium name="The Broad Institute Genomics Platform"/>
            <consortium name="The Broad Institute Genome Sequencing Center for Infectious Disease"/>
            <person name="Wu L."/>
            <person name="Ma J."/>
        </authorList>
    </citation>
    <scope>NUCLEOTIDE SEQUENCE [LARGE SCALE GENOMIC DNA]</scope>
    <source>
        <strain evidence="2">KCTC 42662</strain>
    </source>
</reference>